<evidence type="ECO:0000313" key="4">
    <source>
        <dbReference type="Proteomes" id="UP000007397"/>
    </source>
</evidence>
<dbReference type="InterPro" id="IPR050807">
    <property type="entry name" value="TransReg_Diox_bact_type"/>
</dbReference>
<dbReference type="eggNOG" id="COG1396">
    <property type="taxonomic scope" value="Bacteria"/>
</dbReference>
<evidence type="ECO:0000313" key="3">
    <source>
        <dbReference type="EMBL" id="CCG44334.1"/>
    </source>
</evidence>
<organism evidence="3 4">
    <name type="scientific">Halobacillus halophilus (strain ATCC 35676 / DSM 2266 / JCM 20832 / KCTC 3685 / LMG 17431 / NBRC 102448 / NCIMB 2269)</name>
    <name type="common">Sporosarcina halophila</name>
    <dbReference type="NCBI Taxonomy" id="866895"/>
    <lineage>
        <taxon>Bacteria</taxon>
        <taxon>Bacillati</taxon>
        <taxon>Bacillota</taxon>
        <taxon>Bacilli</taxon>
        <taxon>Bacillales</taxon>
        <taxon>Bacillaceae</taxon>
        <taxon>Halobacillus</taxon>
    </lineage>
</organism>
<dbReference type="PANTHER" id="PTHR46797">
    <property type="entry name" value="HTH-TYPE TRANSCRIPTIONAL REGULATOR"/>
    <property type="match status" value="1"/>
</dbReference>
<proteinExistence type="predicted"/>
<dbReference type="EMBL" id="HE717023">
    <property type="protein sequence ID" value="CCG44334.1"/>
    <property type="molecule type" value="Genomic_DNA"/>
</dbReference>
<sequence length="118" mass="13615">MIGTNIHCIRKKRGLSLSDLAERAGISKSYLSNLERNLNKNPSIKMVDKIASVLGIDLLVLMKNGDINDFPYQPLEKEWMKFINDLKASGVQKDQLNDYKKLIEFINWQNEQEKVPHN</sequence>
<evidence type="ECO:0000256" key="1">
    <source>
        <dbReference type="ARBA" id="ARBA00023125"/>
    </source>
</evidence>
<gene>
    <name evidence="3" type="primary">sinR</name>
    <name evidence="3" type="ordered locus">HBHAL_1973</name>
</gene>
<dbReference type="PATRIC" id="fig|866895.3.peg.979"/>
<accession>I0JJL6</accession>
<evidence type="ECO:0000259" key="2">
    <source>
        <dbReference type="PROSITE" id="PS50943"/>
    </source>
</evidence>
<dbReference type="CDD" id="cd00093">
    <property type="entry name" value="HTH_XRE"/>
    <property type="match status" value="1"/>
</dbReference>
<name>I0JJL6_HALH3</name>
<reference evidence="3 4" key="1">
    <citation type="journal article" date="2013" name="Environ. Microbiol.">
        <title>Chloride and organic osmolytes: a hybrid strategy to cope with elevated salinities by the moderately halophilic, chloride-dependent bacterium Halobacillus halophilus.</title>
        <authorList>
            <person name="Saum S.H."/>
            <person name="Pfeiffer F."/>
            <person name="Palm P."/>
            <person name="Rampp M."/>
            <person name="Schuster S.C."/>
            <person name="Muller V."/>
            <person name="Oesterhelt D."/>
        </authorList>
    </citation>
    <scope>NUCLEOTIDE SEQUENCE [LARGE SCALE GENOMIC DNA]</scope>
    <source>
        <strain evidence="4">ATCC 35676 / DSM 2266 / JCM 20832 / KCTC 3685 / LMG 17431 / NBRC 102448 / NCIMB 2269</strain>
    </source>
</reference>
<dbReference type="STRING" id="866895.HBHAL_1973"/>
<dbReference type="Pfam" id="PF01381">
    <property type="entry name" value="HTH_3"/>
    <property type="match status" value="1"/>
</dbReference>
<dbReference type="GO" id="GO:0003677">
    <property type="term" value="F:DNA binding"/>
    <property type="evidence" value="ECO:0007669"/>
    <property type="project" value="UniProtKB-KW"/>
</dbReference>
<feature type="domain" description="HTH cro/C1-type" evidence="2">
    <location>
        <begin position="9"/>
        <end position="61"/>
    </location>
</feature>
<protein>
    <submittedName>
        <fullName evidence="3">Transcription regulator SinR</fullName>
    </submittedName>
</protein>
<dbReference type="SMART" id="SM00530">
    <property type="entry name" value="HTH_XRE"/>
    <property type="match status" value="1"/>
</dbReference>
<dbReference type="SUPFAM" id="SSF47413">
    <property type="entry name" value="lambda repressor-like DNA-binding domains"/>
    <property type="match status" value="1"/>
</dbReference>
<dbReference type="Gene3D" id="1.10.260.40">
    <property type="entry name" value="lambda repressor-like DNA-binding domains"/>
    <property type="match status" value="1"/>
</dbReference>
<dbReference type="KEGG" id="hhd:HBHAL_1973"/>
<dbReference type="InterPro" id="IPR010982">
    <property type="entry name" value="Lambda_DNA-bd_dom_sf"/>
</dbReference>
<keyword evidence="4" id="KW-1185">Reference proteome</keyword>
<dbReference type="PROSITE" id="PS50943">
    <property type="entry name" value="HTH_CROC1"/>
    <property type="match status" value="1"/>
</dbReference>
<dbReference type="HOGENOM" id="CLU_066192_17_5_9"/>
<keyword evidence="1" id="KW-0238">DNA-binding</keyword>
<dbReference type="PANTHER" id="PTHR46797:SF1">
    <property type="entry name" value="METHYLPHOSPHONATE SYNTHASE"/>
    <property type="match status" value="1"/>
</dbReference>
<dbReference type="GO" id="GO:0005829">
    <property type="term" value="C:cytosol"/>
    <property type="evidence" value="ECO:0007669"/>
    <property type="project" value="TreeGrafter"/>
</dbReference>
<dbReference type="AlphaFoldDB" id="I0JJL6"/>
<dbReference type="InterPro" id="IPR001387">
    <property type="entry name" value="Cro/C1-type_HTH"/>
</dbReference>
<dbReference type="Proteomes" id="UP000007397">
    <property type="component" value="Chromosome"/>
</dbReference>
<dbReference type="GO" id="GO:0003700">
    <property type="term" value="F:DNA-binding transcription factor activity"/>
    <property type="evidence" value="ECO:0007669"/>
    <property type="project" value="TreeGrafter"/>
</dbReference>
<dbReference type="RefSeq" id="WP_014642238.1">
    <property type="nucleotide sequence ID" value="NC_017668.1"/>
</dbReference>